<comment type="similarity">
    <text evidence="1">Belongs to the pyruvate, phosphate/water dikinase regulatory protein family. PDRP subfamily.</text>
</comment>
<dbReference type="KEGG" id="aaco:K1I37_15665"/>
<reference evidence="3" key="1">
    <citation type="journal article" date="2022" name="G3 (Bethesda)">
        <title>Unveiling the complete genome sequence of Alicyclobacillus acidoterrestris DSM 3922T, a taint-producing strain.</title>
        <authorList>
            <person name="Leonardo I.C."/>
            <person name="Barreto Crespo M.T."/>
            <person name="Gaspar F.B."/>
        </authorList>
    </citation>
    <scope>NUCLEOTIDE SEQUENCE [LARGE SCALE GENOMIC DNA]</scope>
    <source>
        <strain evidence="3">DSM 3922</strain>
    </source>
</reference>
<dbReference type="EMBL" id="CP080467">
    <property type="protein sequence ID" value="UNO48104.1"/>
    <property type="molecule type" value="Genomic_DNA"/>
</dbReference>
<evidence type="ECO:0000256" key="1">
    <source>
        <dbReference type="HAMAP-Rule" id="MF_00921"/>
    </source>
</evidence>
<dbReference type="PANTHER" id="PTHR31756:SF3">
    <property type="entry name" value="PYRUVATE, PHOSPHATE DIKINASE REGULATORY PROTEIN 1, CHLOROPLASTIC"/>
    <property type="match status" value="1"/>
</dbReference>
<dbReference type="OrthoDB" id="9782201at2"/>
<dbReference type="eggNOG" id="COG1806">
    <property type="taxonomic scope" value="Bacteria"/>
</dbReference>
<gene>
    <name evidence="2" type="ORF">K1I37_15665</name>
</gene>
<dbReference type="AlphaFoldDB" id="T0BE30"/>
<dbReference type="RefSeq" id="WP_021298237.1">
    <property type="nucleotide sequence ID" value="NZ_AURB01000180.1"/>
</dbReference>
<keyword evidence="3" id="KW-1185">Reference proteome</keyword>
<dbReference type="GO" id="GO:0016776">
    <property type="term" value="F:phosphotransferase activity, phosphate group as acceptor"/>
    <property type="evidence" value="ECO:0007669"/>
    <property type="project" value="UniProtKB-UniRule"/>
</dbReference>
<organism evidence="2 3">
    <name type="scientific">Alicyclobacillus acidoterrestris (strain ATCC 49025 / DSM 3922 / CIP 106132 / NCIMB 13137 / GD3B)</name>
    <dbReference type="NCBI Taxonomy" id="1356854"/>
    <lineage>
        <taxon>Bacteria</taxon>
        <taxon>Bacillati</taxon>
        <taxon>Bacillota</taxon>
        <taxon>Bacilli</taxon>
        <taxon>Bacillales</taxon>
        <taxon>Alicyclobacillaceae</taxon>
        <taxon>Alicyclobacillus</taxon>
    </lineage>
</organism>
<dbReference type="STRING" id="1356854.N007_15340"/>
<comment type="function">
    <text evidence="1">Bifunctional serine/threonine kinase and phosphorylase involved in the regulation of the pyruvate, phosphate dikinase (PPDK) by catalyzing its phosphorylation/dephosphorylation.</text>
</comment>
<evidence type="ECO:0000313" key="2">
    <source>
        <dbReference type="EMBL" id="UNO48104.1"/>
    </source>
</evidence>
<evidence type="ECO:0000313" key="3">
    <source>
        <dbReference type="Proteomes" id="UP000829401"/>
    </source>
</evidence>
<proteinExistence type="inferred from homology"/>
<accession>A0A9E6ZMA7</accession>
<feature type="binding site" evidence="1">
    <location>
        <begin position="151"/>
        <end position="158"/>
    </location>
    <ligand>
        <name>ADP</name>
        <dbReference type="ChEBI" id="CHEBI:456216"/>
    </ligand>
</feature>
<keyword evidence="1" id="KW-0723">Serine/threonine-protein kinase</keyword>
<name>T0BE30_ALIAG</name>
<dbReference type="NCBIfam" id="NF003742">
    <property type="entry name" value="PRK05339.1"/>
    <property type="match status" value="1"/>
</dbReference>
<dbReference type="GO" id="GO:0005524">
    <property type="term" value="F:ATP binding"/>
    <property type="evidence" value="ECO:0007669"/>
    <property type="project" value="InterPro"/>
</dbReference>
<dbReference type="Proteomes" id="UP000829401">
    <property type="component" value="Chromosome"/>
</dbReference>
<dbReference type="Pfam" id="PF03618">
    <property type="entry name" value="Kinase-PPPase"/>
    <property type="match status" value="1"/>
</dbReference>
<dbReference type="InterPro" id="IPR026565">
    <property type="entry name" value="PPDK_reg"/>
</dbReference>
<sequence>MSDPLPVVYVVSDSAGETAEAVVRAAASQFNHGRLVLRRVANVHELSVIEDTLLRAVEEGAVVAFTIVVSQLKEYLRTRAEQLGISTVDILSPMMCALETVIGQPPYAKPGLVHQLDAEYFRRIEAIEFAVKYDDGREARGLHQADVVLVGVSRTSKTPLSIYLAHKGLKVANVPLVPEVNPSAIVNLPAKEKIFGLTIRPDKLALVRQERLKMMGLGVEASYASYERILDELEFAESVMKRLNCPVVDVSDKAVEETAAIILEWMGRGERYL</sequence>
<keyword evidence="1 2" id="KW-0418">Kinase</keyword>
<dbReference type="HAMAP" id="MF_00921">
    <property type="entry name" value="PDRP"/>
    <property type="match status" value="1"/>
</dbReference>
<accession>T0BE30</accession>
<dbReference type="GO" id="GO:0004674">
    <property type="term" value="F:protein serine/threonine kinase activity"/>
    <property type="evidence" value="ECO:0007669"/>
    <property type="project" value="UniProtKB-UniRule"/>
</dbReference>
<dbReference type="InterPro" id="IPR005177">
    <property type="entry name" value="Kinase-pyrophosphorylase"/>
</dbReference>
<dbReference type="PANTHER" id="PTHR31756">
    <property type="entry name" value="PYRUVATE, PHOSPHATE DIKINASE REGULATORY PROTEIN 1, CHLOROPLASTIC"/>
    <property type="match status" value="1"/>
</dbReference>
<dbReference type="EC" id="2.7.11.32" evidence="1"/>
<dbReference type="GO" id="GO:0043531">
    <property type="term" value="F:ADP binding"/>
    <property type="evidence" value="ECO:0007669"/>
    <property type="project" value="UniProtKB-UniRule"/>
</dbReference>
<keyword evidence="1" id="KW-0808">Transferase</keyword>
<protein>
    <recommendedName>
        <fullName evidence="1">Putative pyruvate, phosphate dikinase regulatory protein</fullName>
        <shortName evidence="1">PPDK regulatory protein</shortName>
        <ecNumber evidence="1">2.7.11.32</ecNumber>
        <ecNumber evidence="1">2.7.4.27</ecNumber>
    </recommendedName>
</protein>
<keyword evidence="1" id="KW-0547">Nucleotide-binding</keyword>
<dbReference type="EC" id="2.7.4.27" evidence="1"/>
<comment type="catalytic activity">
    <reaction evidence="1">
        <text>N(tele)-phospho-L-histidyl/O-phospho-L-threonyl-[pyruvate, phosphate dikinase] + phosphate + H(+) = N(tele)-phospho-L-histidyl/L-threonyl-[pyruvate, phosphate dikinase] + diphosphate</text>
        <dbReference type="Rhea" id="RHEA:43696"/>
        <dbReference type="Rhea" id="RHEA-COMP:10650"/>
        <dbReference type="Rhea" id="RHEA-COMP:10651"/>
        <dbReference type="ChEBI" id="CHEBI:15378"/>
        <dbReference type="ChEBI" id="CHEBI:30013"/>
        <dbReference type="ChEBI" id="CHEBI:33019"/>
        <dbReference type="ChEBI" id="CHEBI:43474"/>
        <dbReference type="ChEBI" id="CHEBI:61977"/>
        <dbReference type="ChEBI" id="CHEBI:83586"/>
        <dbReference type="EC" id="2.7.4.27"/>
    </reaction>
</comment>
<comment type="catalytic activity">
    <reaction evidence="1">
        <text>N(tele)-phospho-L-histidyl/L-threonyl-[pyruvate, phosphate dikinase] + ADP = N(tele)-phospho-L-histidyl/O-phospho-L-threonyl-[pyruvate, phosphate dikinase] + AMP + H(+)</text>
        <dbReference type="Rhea" id="RHEA:43692"/>
        <dbReference type="Rhea" id="RHEA-COMP:10650"/>
        <dbReference type="Rhea" id="RHEA-COMP:10651"/>
        <dbReference type="ChEBI" id="CHEBI:15378"/>
        <dbReference type="ChEBI" id="CHEBI:30013"/>
        <dbReference type="ChEBI" id="CHEBI:61977"/>
        <dbReference type="ChEBI" id="CHEBI:83586"/>
        <dbReference type="ChEBI" id="CHEBI:456215"/>
        <dbReference type="ChEBI" id="CHEBI:456216"/>
        <dbReference type="EC" id="2.7.11.32"/>
    </reaction>
</comment>